<dbReference type="Gene3D" id="3.40.50.300">
    <property type="entry name" value="P-loop containing nucleotide triphosphate hydrolases"/>
    <property type="match status" value="1"/>
</dbReference>
<evidence type="ECO:0000256" key="1">
    <source>
        <dbReference type="ARBA" id="ARBA00010236"/>
    </source>
</evidence>
<protein>
    <recommendedName>
        <fullName evidence="2">Sulfotransferase</fullName>
        <ecNumber evidence="2">2.8.2.-</ecNumber>
    </recommendedName>
</protein>
<sequence>MSYPGSGNTWTRILLEDITGIYTGSIYRDGSLTRGGFKGEGTNPMKGQTMIVKSHFPSNQKVMHAAKAIIFVVRNPFDAIIAEYKRRRGHGHTSVVSEKVFKDKMWLGNAPRWLDGWGRLAKNVTSIAAANNLPLHVYSFEQLKENPTYEMEKVLNFLEDAIDWKPDNRYKRLKCLGELQKAATSFKREKTPPSFEYYTPEMIEIGNKAIQEVHKNLLEAGFDVFDVEEYLRSS</sequence>
<reference evidence="4" key="1">
    <citation type="journal article" date="2010" name="Science">
        <title>Plasticity of animal genome architecture unmasked by rapid evolution of a pelagic tunicate.</title>
        <authorList>
            <person name="Denoeud F."/>
            <person name="Henriet S."/>
            <person name="Mungpakdee S."/>
            <person name="Aury J.M."/>
            <person name="Da Silva C."/>
            <person name="Brinkmann H."/>
            <person name="Mikhaleva J."/>
            <person name="Olsen L.C."/>
            <person name="Jubin C."/>
            <person name="Canestro C."/>
            <person name="Bouquet J.M."/>
            <person name="Danks G."/>
            <person name="Poulain J."/>
            <person name="Campsteijn C."/>
            <person name="Adamski M."/>
            <person name="Cross I."/>
            <person name="Yadetie F."/>
            <person name="Muffato M."/>
            <person name="Louis A."/>
            <person name="Butcher S."/>
            <person name="Tsagkogeorga G."/>
            <person name="Konrad A."/>
            <person name="Singh S."/>
            <person name="Jensen M.F."/>
            <person name="Cong E.H."/>
            <person name="Eikeseth-Otteraa H."/>
            <person name="Noel B."/>
            <person name="Anthouard V."/>
            <person name="Porcel B.M."/>
            <person name="Kachouri-Lafond R."/>
            <person name="Nishino A."/>
            <person name="Ugolini M."/>
            <person name="Chourrout P."/>
            <person name="Nishida H."/>
            <person name="Aasland R."/>
            <person name="Huzurbazar S."/>
            <person name="Westhof E."/>
            <person name="Delsuc F."/>
            <person name="Lehrach H."/>
            <person name="Reinhardt R."/>
            <person name="Weissenbach J."/>
            <person name="Roy S.W."/>
            <person name="Artiguenave F."/>
            <person name="Postlethwait J.H."/>
            <person name="Manak J.R."/>
            <person name="Thompson E.M."/>
            <person name="Jaillon O."/>
            <person name="Du Pasquier L."/>
            <person name="Boudinot P."/>
            <person name="Liberles D.A."/>
            <person name="Volff J.N."/>
            <person name="Philippe H."/>
            <person name="Lenhard B."/>
            <person name="Roest Crollius H."/>
            <person name="Wincker P."/>
            <person name="Chourrout D."/>
        </authorList>
    </citation>
    <scope>NUCLEOTIDE SEQUENCE [LARGE SCALE GENOMIC DNA]</scope>
</reference>
<dbReference type="SUPFAM" id="SSF52540">
    <property type="entry name" value="P-loop containing nucleoside triphosphate hydrolases"/>
    <property type="match status" value="1"/>
</dbReference>
<proteinExistence type="inferred from homology"/>
<dbReference type="Pfam" id="PF00685">
    <property type="entry name" value="Sulfotransfer_1"/>
    <property type="match status" value="1"/>
</dbReference>
<dbReference type="Proteomes" id="UP000001307">
    <property type="component" value="Unassembled WGS sequence"/>
</dbReference>
<gene>
    <name evidence="4" type="ORF">GSOID_T00005344001</name>
</gene>
<dbReference type="InterPro" id="IPR000863">
    <property type="entry name" value="Sulfotransferase_dom"/>
</dbReference>
<evidence type="ECO:0000313" key="5">
    <source>
        <dbReference type="Proteomes" id="UP000001307"/>
    </source>
</evidence>
<accession>E4XV19</accession>
<dbReference type="GO" id="GO:0008146">
    <property type="term" value="F:sulfotransferase activity"/>
    <property type="evidence" value="ECO:0007669"/>
    <property type="project" value="InterPro"/>
</dbReference>
<dbReference type="EC" id="2.8.2.-" evidence="2"/>
<comment type="similarity">
    <text evidence="2">Belongs to the sulfotransferase 1 family.</text>
</comment>
<dbReference type="InterPro" id="IPR051589">
    <property type="entry name" value="Sialate-O-sulfotransferase"/>
</dbReference>
<name>E4XV19_OIKDI</name>
<feature type="domain" description="Sulfotransferase" evidence="3">
    <location>
        <begin position="49"/>
        <end position="163"/>
    </location>
</feature>
<evidence type="ECO:0000256" key="2">
    <source>
        <dbReference type="RuleBase" id="RU361155"/>
    </source>
</evidence>
<dbReference type="AlphaFoldDB" id="E4XV19"/>
<dbReference type="PANTHER" id="PTHR45964">
    <property type="entry name" value="WSCD FAMILY MEMBER CG9164"/>
    <property type="match status" value="1"/>
</dbReference>
<dbReference type="InParanoid" id="E4XV19"/>
<keyword evidence="5" id="KW-1185">Reference proteome</keyword>
<comment type="similarity">
    <text evidence="1">Belongs to the WSCD family.</text>
</comment>
<dbReference type="InterPro" id="IPR027417">
    <property type="entry name" value="P-loop_NTPase"/>
</dbReference>
<dbReference type="PANTHER" id="PTHR45964:SF5">
    <property type="entry name" value="WSCD FAMILY MEMBER CG9164"/>
    <property type="match status" value="1"/>
</dbReference>
<organism evidence="4">
    <name type="scientific">Oikopleura dioica</name>
    <name type="common">Tunicate</name>
    <dbReference type="NCBI Taxonomy" id="34765"/>
    <lineage>
        <taxon>Eukaryota</taxon>
        <taxon>Metazoa</taxon>
        <taxon>Chordata</taxon>
        <taxon>Tunicata</taxon>
        <taxon>Appendicularia</taxon>
        <taxon>Copelata</taxon>
        <taxon>Oikopleuridae</taxon>
        <taxon>Oikopleura</taxon>
    </lineage>
</organism>
<evidence type="ECO:0000259" key="3">
    <source>
        <dbReference type="Pfam" id="PF00685"/>
    </source>
</evidence>
<keyword evidence="2" id="KW-0808">Transferase</keyword>
<dbReference type="EMBL" id="FN653197">
    <property type="protein sequence ID" value="CBY13550.1"/>
    <property type="molecule type" value="Genomic_DNA"/>
</dbReference>
<evidence type="ECO:0000313" key="4">
    <source>
        <dbReference type="EMBL" id="CBY13550.1"/>
    </source>
</evidence>
<dbReference type="OrthoDB" id="5985073at2759"/>